<reference evidence="2" key="1">
    <citation type="journal article" date="2023" name="Mol. Phylogenet. Evol.">
        <title>Genome-scale phylogeny and comparative genomics of the fungal order Sordariales.</title>
        <authorList>
            <person name="Hensen N."/>
            <person name="Bonometti L."/>
            <person name="Westerberg I."/>
            <person name="Brannstrom I.O."/>
            <person name="Guillou S."/>
            <person name="Cros-Aarteil S."/>
            <person name="Calhoun S."/>
            <person name="Haridas S."/>
            <person name="Kuo A."/>
            <person name="Mondo S."/>
            <person name="Pangilinan J."/>
            <person name="Riley R."/>
            <person name="LaButti K."/>
            <person name="Andreopoulos B."/>
            <person name="Lipzen A."/>
            <person name="Chen C."/>
            <person name="Yan M."/>
            <person name="Daum C."/>
            <person name="Ng V."/>
            <person name="Clum A."/>
            <person name="Steindorff A."/>
            <person name="Ohm R.A."/>
            <person name="Martin F."/>
            <person name="Silar P."/>
            <person name="Natvig D.O."/>
            <person name="Lalanne C."/>
            <person name="Gautier V."/>
            <person name="Ament-Velasquez S.L."/>
            <person name="Kruys A."/>
            <person name="Hutchinson M.I."/>
            <person name="Powell A.J."/>
            <person name="Barry K."/>
            <person name="Miller A.N."/>
            <person name="Grigoriev I.V."/>
            <person name="Debuchy R."/>
            <person name="Gladieux P."/>
            <person name="Hiltunen Thoren M."/>
            <person name="Johannesson H."/>
        </authorList>
    </citation>
    <scope>NUCLEOTIDE SEQUENCE</scope>
    <source>
        <strain evidence="2">CBS 958.72</strain>
    </source>
</reference>
<keyword evidence="1" id="KW-0472">Membrane</keyword>
<evidence type="ECO:0000256" key="1">
    <source>
        <dbReference type="SAM" id="Phobius"/>
    </source>
</evidence>
<feature type="transmembrane region" description="Helical" evidence="1">
    <location>
        <begin position="15"/>
        <end position="42"/>
    </location>
</feature>
<keyword evidence="1" id="KW-0812">Transmembrane</keyword>
<dbReference type="EMBL" id="JAULSN010000011">
    <property type="protein sequence ID" value="KAK3361614.1"/>
    <property type="molecule type" value="Genomic_DNA"/>
</dbReference>
<dbReference type="AlphaFoldDB" id="A0AAE0MZQ6"/>
<sequence length="109" mass="11511">MRCRTRTCGCDLDEVVVVVVVVVGRVVGSVFATHCLLLDAFLSSRHCPSSAMAMAARSSCASTLGGGTSKPAASRKQKVSTLRRRKSVVSPLRKGCIFFLVVAAVPCPQ</sequence>
<evidence type="ECO:0000313" key="3">
    <source>
        <dbReference type="Proteomes" id="UP001287356"/>
    </source>
</evidence>
<reference evidence="2" key="2">
    <citation type="submission" date="2023-06" db="EMBL/GenBank/DDBJ databases">
        <authorList>
            <consortium name="Lawrence Berkeley National Laboratory"/>
            <person name="Haridas S."/>
            <person name="Hensen N."/>
            <person name="Bonometti L."/>
            <person name="Westerberg I."/>
            <person name="Brannstrom I.O."/>
            <person name="Guillou S."/>
            <person name="Cros-Aarteil S."/>
            <person name="Calhoun S."/>
            <person name="Kuo A."/>
            <person name="Mondo S."/>
            <person name="Pangilinan J."/>
            <person name="Riley R."/>
            <person name="Labutti K."/>
            <person name="Andreopoulos B."/>
            <person name="Lipzen A."/>
            <person name="Chen C."/>
            <person name="Yanf M."/>
            <person name="Daum C."/>
            <person name="Ng V."/>
            <person name="Clum A."/>
            <person name="Steindorff A."/>
            <person name="Ohm R."/>
            <person name="Martin F."/>
            <person name="Silar P."/>
            <person name="Natvig D."/>
            <person name="Lalanne C."/>
            <person name="Gautier V."/>
            <person name="Ament-Velasquez S.L."/>
            <person name="Kruys A."/>
            <person name="Hutchinson M.I."/>
            <person name="Powell A.J."/>
            <person name="Barry K."/>
            <person name="Miller A.N."/>
            <person name="Grigoriev I.V."/>
            <person name="Debuchy R."/>
            <person name="Gladieux P."/>
            <person name="Thoren M.H."/>
            <person name="Johannesson H."/>
        </authorList>
    </citation>
    <scope>NUCLEOTIDE SEQUENCE</scope>
    <source>
        <strain evidence="2">CBS 958.72</strain>
    </source>
</reference>
<protein>
    <submittedName>
        <fullName evidence="2">Uncharacterized protein</fullName>
    </submittedName>
</protein>
<keyword evidence="3" id="KW-1185">Reference proteome</keyword>
<dbReference type="Proteomes" id="UP001287356">
    <property type="component" value="Unassembled WGS sequence"/>
</dbReference>
<evidence type="ECO:0000313" key="2">
    <source>
        <dbReference type="EMBL" id="KAK3361614.1"/>
    </source>
</evidence>
<accession>A0AAE0MZQ6</accession>
<comment type="caution">
    <text evidence="2">The sequence shown here is derived from an EMBL/GenBank/DDBJ whole genome shotgun (WGS) entry which is preliminary data.</text>
</comment>
<organism evidence="2 3">
    <name type="scientific">Lasiosphaeria ovina</name>
    <dbReference type="NCBI Taxonomy" id="92902"/>
    <lineage>
        <taxon>Eukaryota</taxon>
        <taxon>Fungi</taxon>
        <taxon>Dikarya</taxon>
        <taxon>Ascomycota</taxon>
        <taxon>Pezizomycotina</taxon>
        <taxon>Sordariomycetes</taxon>
        <taxon>Sordariomycetidae</taxon>
        <taxon>Sordariales</taxon>
        <taxon>Lasiosphaeriaceae</taxon>
        <taxon>Lasiosphaeria</taxon>
    </lineage>
</organism>
<proteinExistence type="predicted"/>
<gene>
    <name evidence="2" type="ORF">B0T24DRAFT_641997</name>
</gene>
<name>A0AAE0MZQ6_9PEZI</name>
<keyword evidence="1" id="KW-1133">Transmembrane helix</keyword>